<dbReference type="PANTHER" id="PTHR33398">
    <property type="entry name" value="30S RIBOSOMAL PROTEIN S20"/>
    <property type="match status" value="1"/>
</dbReference>
<keyword evidence="3 8" id="KW-0699">rRNA-binding</keyword>
<dbReference type="PANTHER" id="PTHR33398:SF1">
    <property type="entry name" value="SMALL RIBOSOMAL SUBUNIT PROTEIN BS20C"/>
    <property type="match status" value="1"/>
</dbReference>
<evidence type="ECO:0000256" key="2">
    <source>
        <dbReference type="ARBA" id="ARBA00007634"/>
    </source>
</evidence>
<dbReference type="GO" id="GO:0015935">
    <property type="term" value="C:small ribosomal subunit"/>
    <property type="evidence" value="ECO:0007669"/>
    <property type="project" value="TreeGrafter"/>
</dbReference>
<comment type="caution">
    <text evidence="10">The sequence shown here is derived from an EMBL/GenBank/DDBJ whole genome shotgun (WGS) entry which is preliminary data.</text>
</comment>
<dbReference type="GO" id="GO:0003735">
    <property type="term" value="F:structural constituent of ribosome"/>
    <property type="evidence" value="ECO:0007669"/>
    <property type="project" value="InterPro"/>
</dbReference>
<evidence type="ECO:0000313" key="10">
    <source>
        <dbReference type="EMBL" id="OCC16523.1"/>
    </source>
</evidence>
<evidence type="ECO:0000256" key="6">
    <source>
        <dbReference type="ARBA" id="ARBA00023274"/>
    </source>
</evidence>
<evidence type="ECO:0000256" key="3">
    <source>
        <dbReference type="ARBA" id="ARBA00022730"/>
    </source>
</evidence>
<dbReference type="GO" id="GO:0005829">
    <property type="term" value="C:cytosol"/>
    <property type="evidence" value="ECO:0007669"/>
    <property type="project" value="TreeGrafter"/>
</dbReference>
<dbReference type="Proteomes" id="UP000093080">
    <property type="component" value="Unassembled WGS sequence"/>
</dbReference>
<dbReference type="EMBL" id="MAGO01000001">
    <property type="protein sequence ID" value="OCC16523.1"/>
    <property type="molecule type" value="Genomic_DNA"/>
</dbReference>
<dbReference type="SUPFAM" id="SSF46992">
    <property type="entry name" value="Ribosomal protein S20"/>
    <property type="match status" value="1"/>
</dbReference>
<keyword evidence="4 8" id="KW-0694">RNA-binding</keyword>
<accession>A0A1B9F9G1</accession>
<gene>
    <name evidence="8" type="primary">rpsT</name>
    <name evidence="10" type="ORF">DBT_0340</name>
</gene>
<dbReference type="InterPro" id="IPR036510">
    <property type="entry name" value="Ribosomal_bS20_sf"/>
</dbReference>
<dbReference type="AlphaFoldDB" id="A0A1B9F9G1"/>
<dbReference type="FunFam" id="1.20.58.110:FF:000001">
    <property type="entry name" value="30S ribosomal protein S20"/>
    <property type="match status" value="1"/>
</dbReference>
<dbReference type="Pfam" id="PF01649">
    <property type="entry name" value="Ribosomal_S20p"/>
    <property type="match status" value="1"/>
</dbReference>
<evidence type="ECO:0000256" key="5">
    <source>
        <dbReference type="ARBA" id="ARBA00022980"/>
    </source>
</evidence>
<evidence type="ECO:0000256" key="9">
    <source>
        <dbReference type="SAM" id="MobiDB-lite"/>
    </source>
</evidence>
<dbReference type="OrthoDB" id="9807974at2"/>
<proteinExistence type="inferred from homology"/>
<dbReference type="STRING" id="1156395.DBT_0340"/>
<reference evidence="10 11" key="1">
    <citation type="submission" date="2016-06" db="EMBL/GenBank/DDBJ databases">
        <title>Respiratory ammonification of nitrate coupled to the oxidation of elemental sulfur in deep-sea autotrophic thermophilic bacteria.</title>
        <authorList>
            <person name="Slobodkina G.B."/>
            <person name="Mardanov A.V."/>
            <person name="Ravin N.V."/>
            <person name="Frolova A.A."/>
            <person name="Viryasiv M.B."/>
            <person name="Chernyh N.A."/>
            <person name="Bonch-Osmolovskaya E.A."/>
            <person name="Slobodkin A.I."/>
        </authorList>
    </citation>
    <scope>NUCLEOTIDE SEQUENCE [LARGE SCALE GENOMIC DNA]</scope>
    <source>
        <strain evidence="10 11">S69</strain>
    </source>
</reference>
<sequence length="90" mass="10601">MANHKSALKRMRQNQKRRLRNRIRKTRIKNLIRAFEESLKAKDLNAAEEKLKAAQKFIDKTASKGTLHWKTAARKISRLYKKLNNLKKAS</sequence>
<evidence type="ECO:0000256" key="1">
    <source>
        <dbReference type="ARBA" id="ARBA00003134"/>
    </source>
</evidence>
<feature type="region of interest" description="Disordered" evidence="9">
    <location>
        <begin position="1"/>
        <end position="21"/>
    </location>
</feature>
<dbReference type="GO" id="GO:0070181">
    <property type="term" value="F:small ribosomal subunit rRNA binding"/>
    <property type="evidence" value="ECO:0007669"/>
    <property type="project" value="TreeGrafter"/>
</dbReference>
<comment type="function">
    <text evidence="1 8">Binds directly to 16S ribosomal RNA.</text>
</comment>
<evidence type="ECO:0000256" key="8">
    <source>
        <dbReference type="HAMAP-Rule" id="MF_00500"/>
    </source>
</evidence>
<dbReference type="RefSeq" id="WP_067615752.1">
    <property type="nucleotide sequence ID" value="NZ_MAGO01000001.1"/>
</dbReference>
<comment type="similarity">
    <text evidence="2 8">Belongs to the bacterial ribosomal protein bS20 family.</text>
</comment>
<dbReference type="HAMAP" id="MF_00500">
    <property type="entry name" value="Ribosomal_bS20"/>
    <property type="match status" value="1"/>
</dbReference>
<keyword evidence="5 8" id="KW-0689">Ribosomal protein</keyword>
<dbReference type="InterPro" id="IPR002583">
    <property type="entry name" value="Ribosomal_bS20"/>
</dbReference>
<dbReference type="Gene3D" id="1.20.58.110">
    <property type="entry name" value="Ribosomal protein S20"/>
    <property type="match status" value="1"/>
</dbReference>
<keyword evidence="11" id="KW-1185">Reference proteome</keyword>
<keyword evidence="6 8" id="KW-0687">Ribonucleoprotein</keyword>
<dbReference type="GO" id="GO:0006412">
    <property type="term" value="P:translation"/>
    <property type="evidence" value="ECO:0007669"/>
    <property type="project" value="UniProtKB-UniRule"/>
</dbReference>
<evidence type="ECO:0000313" key="11">
    <source>
        <dbReference type="Proteomes" id="UP000093080"/>
    </source>
</evidence>
<protein>
    <recommendedName>
        <fullName evidence="7 8">Small ribosomal subunit protein bS20</fullName>
    </recommendedName>
</protein>
<evidence type="ECO:0000256" key="4">
    <source>
        <dbReference type="ARBA" id="ARBA00022884"/>
    </source>
</evidence>
<dbReference type="NCBIfam" id="TIGR00029">
    <property type="entry name" value="S20"/>
    <property type="match status" value="1"/>
</dbReference>
<name>A0A1B9F9G1_9BACT</name>
<organism evidence="10 11">
    <name type="scientific">Dissulfuribacter thermophilus</name>
    <dbReference type="NCBI Taxonomy" id="1156395"/>
    <lineage>
        <taxon>Bacteria</taxon>
        <taxon>Pseudomonadati</taxon>
        <taxon>Thermodesulfobacteriota</taxon>
        <taxon>Dissulfuribacteria</taxon>
        <taxon>Dissulfuribacterales</taxon>
        <taxon>Dissulfuribacteraceae</taxon>
        <taxon>Dissulfuribacter</taxon>
    </lineage>
</organism>
<evidence type="ECO:0000256" key="7">
    <source>
        <dbReference type="ARBA" id="ARBA00035136"/>
    </source>
</evidence>